<dbReference type="AlphaFoldDB" id="A0A1G2K778"/>
<feature type="transmembrane region" description="Helical" evidence="8">
    <location>
        <begin position="12"/>
        <end position="36"/>
    </location>
</feature>
<keyword evidence="3" id="KW-0808">Transferase</keyword>
<reference evidence="10 11" key="1">
    <citation type="journal article" date="2016" name="Nat. Commun.">
        <title>Thousands of microbial genomes shed light on interconnected biogeochemical processes in an aquifer system.</title>
        <authorList>
            <person name="Anantharaman K."/>
            <person name="Brown C.T."/>
            <person name="Hug L.A."/>
            <person name="Sharon I."/>
            <person name="Castelle C.J."/>
            <person name="Probst A.J."/>
            <person name="Thomas B.C."/>
            <person name="Singh A."/>
            <person name="Wilkins M.J."/>
            <person name="Karaoz U."/>
            <person name="Brodie E.L."/>
            <person name="Williams K.H."/>
            <person name="Hubbard S.S."/>
            <person name="Banfield J.F."/>
        </authorList>
    </citation>
    <scope>NUCLEOTIDE SEQUENCE [LARGE SCALE GENOMIC DNA]</scope>
</reference>
<dbReference type="GO" id="GO:0016410">
    <property type="term" value="F:N-acyltransferase activity"/>
    <property type="evidence" value="ECO:0007669"/>
    <property type="project" value="InterPro"/>
</dbReference>
<evidence type="ECO:0000256" key="3">
    <source>
        <dbReference type="ARBA" id="ARBA00022679"/>
    </source>
</evidence>
<keyword evidence="7" id="KW-0012">Acyltransferase</keyword>
<feature type="transmembrane region" description="Helical" evidence="8">
    <location>
        <begin position="86"/>
        <end position="112"/>
    </location>
</feature>
<dbReference type="PANTHER" id="PTHR38686">
    <property type="entry name" value="APOLIPOPROTEIN N-ACYLTRANSFERASE"/>
    <property type="match status" value="1"/>
</dbReference>
<evidence type="ECO:0000256" key="5">
    <source>
        <dbReference type="ARBA" id="ARBA00022989"/>
    </source>
</evidence>
<proteinExistence type="predicted"/>
<comment type="subcellular location">
    <subcellularLocation>
        <location evidence="1">Cell membrane</location>
        <topology evidence="1">Multi-pass membrane protein</topology>
    </subcellularLocation>
</comment>
<sequence>MRTFLPFLLSMVFFGLSYWSGPLWFLAFFIFPPLLFGMRMVVSKAVFTVFLWGAFVGTLFLLIGLPPLLDAESEVFGAATAFDPKLIARVLGIFAVAAGIFGGVFGIMFVALKLVARKIPHEPLILFVFPALWVVSELVIRVVTFGFDWWFVGIPLVAIGLFRELAGIFLGVPLLSFITVFSGSILYACCVFRPLTRIPLFYISLSLFGLIIFFLYGVMLHERISAEYPAGLPSVAIIQPNVKFPDTFPIERDENYGPLIKKALTRNVQTIIFSAQIVSPVTAESKLSKDFWTQTLGKTLIETDATVIFYIPVKTEGGIILQTMFALQHGEVVGKYKKEILFPVSDYRPGGFYKYLFDKPVGYSITPFVPADAAEKNGLLTPDGIFAAAICNEPFSPKFLNRIKRMGAPILVVSGSDRPFLSNFIFRGTLRMAQLRATEAHVWLFRAYKTGISAIISPGGDIVQRLNRGERGVIYFGEGAGFVEKF</sequence>
<comment type="caution">
    <text evidence="10">The sequence shown here is derived from an EMBL/GenBank/DDBJ whole genome shotgun (WGS) entry which is preliminary data.</text>
</comment>
<evidence type="ECO:0000256" key="1">
    <source>
        <dbReference type="ARBA" id="ARBA00004651"/>
    </source>
</evidence>
<dbReference type="GO" id="GO:0005886">
    <property type="term" value="C:plasma membrane"/>
    <property type="evidence" value="ECO:0007669"/>
    <property type="project" value="UniProtKB-SubCell"/>
</dbReference>
<evidence type="ECO:0000259" key="9">
    <source>
        <dbReference type="PROSITE" id="PS50263"/>
    </source>
</evidence>
<evidence type="ECO:0000256" key="6">
    <source>
        <dbReference type="ARBA" id="ARBA00023136"/>
    </source>
</evidence>
<feature type="domain" description="CN hydrolase" evidence="9">
    <location>
        <begin position="233"/>
        <end position="481"/>
    </location>
</feature>
<dbReference type="InterPro" id="IPR003010">
    <property type="entry name" value="C-N_Hydrolase"/>
</dbReference>
<dbReference type="PROSITE" id="PS50263">
    <property type="entry name" value="CN_HYDROLASE"/>
    <property type="match status" value="1"/>
</dbReference>
<dbReference type="EMBL" id="MHQC01000039">
    <property type="protein sequence ID" value="OGZ94278.1"/>
    <property type="molecule type" value="Genomic_DNA"/>
</dbReference>
<dbReference type="Gene3D" id="3.60.110.10">
    <property type="entry name" value="Carbon-nitrogen hydrolase"/>
    <property type="match status" value="1"/>
</dbReference>
<feature type="transmembrane region" description="Helical" evidence="8">
    <location>
        <begin position="45"/>
        <end position="66"/>
    </location>
</feature>
<keyword evidence="6 8" id="KW-0472">Membrane</keyword>
<protein>
    <recommendedName>
        <fullName evidence="9">CN hydrolase domain-containing protein</fullName>
    </recommendedName>
</protein>
<name>A0A1G2K778_9BACT</name>
<dbReference type="GO" id="GO:0042158">
    <property type="term" value="P:lipoprotein biosynthetic process"/>
    <property type="evidence" value="ECO:0007669"/>
    <property type="project" value="InterPro"/>
</dbReference>
<keyword evidence="2" id="KW-1003">Cell membrane</keyword>
<dbReference type="Pfam" id="PF00795">
    <property type="entry name" value="CN_hydrolase"/>
    <property type="match status" value="1"/>
</dbReference>
<gene>
    <name evidence="10" type="ORF">A2633_05710</name>
</gene>
<organism evidence="10 11">
    <name type="scientific">Candidatus Sungbacteria bacterium RIFCSPHIGHO2_01_FULL_47_32</name>
    <dbReference type="NCBI Taxonomy" id="1802264"/>
    <lineage>
        <taxon>Bacteria</taxon>
        <taxon>Candidatus Sungiibacteriota</taxon>
    </lineage>
</organism>
<dbReference type="Proteomes" id="UP000177152">
    <property type="component" value="Unassembled WGS sequence"/>
</dbReference>
<dbReference type="PANTHER" id="PTHR38686:SF1">
    <property type="entry name" value="APOLIPOPROTEIN N-ACYLTRANSFERASE"/>
    <property type="match status" value="1"/>
</dbReference>
<dbReference type="SUPFAM" id="SSF56317">
    <property type="entry name" value="Carbon-nitrogen hydrolase"/>
    <property type="match status" value="1"/>
</dbReference>
<feature type="transmembrane region" description="Helical" evidence="8">
    <location>
        <begin position="167"/>
        <end position="188"/>
    </location>
</feature>
<accession>A0A1G2K778</accession>
<evidence type="ECO:0000256" key="2">
    <source>
        <dbReference type="ARBA" id="ARBA00022475"/>
    </source>
</evidence>
<evidence type="ECO:0000256" key="4">
    <source>
        <dbReference type="ARBA" id="ARBA00022692"/>
    </source>
</evidence>
<dbReference type="InterPro" id="IPR036526">
    <property type="entry name" value="C-N_Hydrolase_sf"/>
</dbReference>
<keyword evidence="4 8" id="KW-0812">Transmembrane</keyword>
<dbReference type="InterPro" id="IPR004563">
    <property type="entry name" value="Apolipo_AcylTrfase"/>
</dbReference>
<evidence type="ECO:0000256" key="7">
    <source>
        <dbReference type="ARBA" id="ARBA00023315"/>
    </source>
</evidence>
<feature type="transmembrane region" description="Helical" evidence="8">
    <location>
        <begin position="124"/>
        <end position="147"/>
    </location>
</feature>
<keyword evidence="5 8" id="KW-1133">Transmembrane helix</keyword>
<evidence type="ECO:0000313" key="11">
    <source>
        <dbReference type="Proteomes" id="UP000177152"/>
    </source>
</evidence>
<evidence type="ECO:0000256" key="8">
    <source>
        <dbReference type="SAM" id="Phobius"/>
    </source>
</evidence>
<feature type="transmembrane region" description="Helical" evidence="8">
    <location>
        <begin position="200"/>
        <end position="219"/>
    </location>
</feature>
<evidence type="ECO:0000313" key="10">
    <source>
        <dbReference type="EMBL" id="OGZ94278.1"/>
    </source>
</evidence>